<dbReference type="PANTHER" id="PTHR30146">
    <property type="entry name" value="LACI-RELATED TRANSCRIPTIONAL REPRESSOR"/>
    <property type="match status" value="1"/>
</dbReference>
<keyword evidence="1" id="KW-0805">Transcription regulation</keyword>
<reference evidence="5 6" key="1">
    <citation type="journal article" date="2013" name="PLoS ONE">
        <title>Poles Apart: Arctic and Antarctic Octadecabacter strains Share High Genome Plasticity and a New Type of Xanthorhodopsin.</title>
        <authorList>
            <person name="Vollmers J."/>
            <person name="Voget S."/>
            <person name="Dietrich S."/>
            <person name="Gollnow K."/>
            <person name="Smits M."/>
            <person name="Meyer K."/>
            <person name="Brinkhoff T."/>
            <person name="Simon M."/>
            <person name="Daniel R."/>
        </authorList>
    </citation>
    <scope>NUCLEOTIDE SEQUENCE [LARGE SCALE GENOMIC DNA]</scope>
    <source>
        <strain evidence="5 6">238</strain>
    </source>
</reference>
<dbReference type="Pfam" id="PF13377">
    <property type="entry name" value="Peripla_BP_3"/>
    <property type="match status" value="1"/>
</dbReference>
<dbReference type="SUPFAM" id="SSF47413">
    <property type="entry name" value="lambda repressor-like DNA-binding domains"/>
    <property type="match status" value="1"/>
</dbReference>
<dbReference type="STRING" id="391616.OA238_c47740"/>
<accession>M9RS84</accession>
<keyword evidence="6" id="KW-1185">Reference proteome</keyword>
<dbReference type="eggNOG" id="COG1609">
    <property type="taxonomic scope" value="Bacteria"/>
</dbReference>
<gene>
    <name evidence="5" type="ORF">OA238_c47740</name>
</gene>
<dbReference type="KEGG" id="oar:OA238_c47740"/>
<dbReference type="InterPro" id="IPR046335">
    <property type="entry name" value="LacI/GalR-like_sensor"/>
</dbReference>
<dbReference type="PROSITE" id="PS50932">
    <property type="entry name" value="HTH_LACI_2"/>
    <property type="match status" value="1"/>
</dbReference>
<evidence type="ECO:0000256" key="1">
    <source>
        <dbReference type="ARBA" id="ARBA00023015"/>
    </source>
</evidence>
<keyword evidence="2" id="KW-0238">DNA-binding</keyword>
<dbReference type="EMBL" id="CP003742">
    <property type="protein sequence ID" value="AGI74608.1"/>
    <property type="molecule type" value="Genomic_DNA"/>
</dbReference>
<dbReference type="CDD" id="cd06273">
    <property type="entry name" value="PBP1_LacI-like"/>
    <property type="match status" value="1"/>
</dbReference>
<evidence type="ECO:0000259" key="4">
    <source>
        <dbReference type="PROSITE" id="PS50932"/>
    </source>
</evidence>
<dbReference type="Pfam" id="PF00356">
    <property type="entry name" value="LacI"/>
    <property type="match status" value="1"/>
</dbReference>
<dbReference type="InterPro" id="IPR028082">
    <property type="entry name" value="Peripla_BP_I"/>
</dbReference>
<proteinExistence type="predicted"/>
<dbReference type="RefSeq" id="WP_015497526.1">
    <property type="nucleotide sequence ID" value="NC_020908.1"/>
</dbReference>
<dbReference type="CDD" id="cd01392">
    <property type="entry name" value="HTH_LacI"/>
    <property type="match status" value="1"/>
</dbReference>
<sequence>MAAHSNVSTATVSRCLSKSELVRPEVKLRVEASILELGYVLDGAAKALKTDKSETIGVIVPTLEISSFASAIQALEKTLSDANYTTVLAVSDFDTEKELRLARNLAQQGVDAIILIGQENDDRLVMFLENIQMPHVSLWDVGKGSKYPHIGFDNREGLRQITQYVLDHGHTDVVLVLGGGPHANARTKQRRAGFEDAMTSRGLPVSPGIIYEMPYNPFSGKIALERIWGLSSKPTAIVCASDILALGVLRACKEIGISIPNDVSITGFDGLNIMADLWVPVTSMSVPAREMGEAAATYLLNILQNRPTKPLLELNCKLIEGESVKALT</sequence>
<dbReference type="OrthoDB" id="60111at2"/>
<dbReference type="AlphaFoldDB" id="M9RS84"/>
<evidence type="ECO:0000256" key="3">
    <source>
        <dbReference type="ARBA" id="ARBA00023163"/>
    </source>
</evidence>
<dbReference type="InterPro" id="IPR000843">
    <property type="entry name" value="HTH_LacI"/>
</dbReference>
<dbReference type="GO" id="GO:0003700">
    <property type="term" value="F:DNA-binding transcription factor activity"/>
    <property type="evidence" value="ECO:0007669"/>
    <property type="project" value="TreeGrafter"/>
</dbReference>
<dbReference type="Proteomes" id="UP000004688">
    <property type="component" value="Chromosome"/>
</dbReference>
<feature type="domain" description="HTH lacI-type" evidence="4">
    <location>
        <begin position="1"/>
        <end position="50"/>
    </location>
</feature>
<dbReference type="SUPFAM" id="SSF53822">
    <property type="entry name" value="Periplasmic binding protein-like I"/>
    <property type="match status" value="1"/>
</dbReference>
<dbReference type="Gene3D" id="3.40.50.2300">
    <property type="match status" value="2"/>
</dbReference>
<evidence type="ECO:0000256" key="2">
    <source>
        <dbReference type="ARBA" id="ARBA00023125"/>
    </source>
</evidence>
<dbReference type="Gene3D" id="1.10.260.40">
    <property type="entry name" value="lambda repressor-like DNA-binding domains"/>
    <property type="match status" value="1"/>
</dbReference>
<dbReference type="HOGENOM" id="CLU_037628_6_1_5"/>
<protein>
    <submittedName>
        <fullName evidence="5">LacI family transcriptional regulator</fullName>
    </submittedName>
</protein>
<name>M9RS84_9RHOB</name>
<dbReference type="GO" id="GO:0000976">
    <property type="term" value="F:transcription cis-regulatory region binding"/>
    <property type="evidence" value="ECO:0007669"/>
    <property type="project" value="TreeGrafter"/>
</dbReference>
<dbReference type="PANTHER" id="PTHR30146:SF138">
    <property type="entry name" value="TRANSCRIPTIONAL REGULATORY PROTEIN"/>
    <property type="match status" value="1"/>
</dbReference>
<dbReference type="InterPro" id="IPR010982">
    <property type="entry name" value="Lambda_DNA-bd_dom_sf"/>
</dbReference>
<evidence type="ECO:0000313" key="5">
    <source>
        <dbReference type="EMBL" id="AGI74608.1"/>
    </source>
</evidence>
<organism evidence="5 6">
    <name type="scientific">Octadecabacter arcticus 238</name>
    <dbReference type="NCBI Taxonomy" id="391616"/>
    <lineage>
        <taxon>Bacteria</taxon>
        <taxon>Pseudomonadati</taxon>
        <taxon>Pseudomonadota</taxon>
        <taxon>Alphaproteobacteria</taxon>
        <taxon>Rhodobacterales</taxon>
        <taxon>Roseobacteraceae</taxon>
        <taxon>Octadecabacter</taxon>
    </lineage>
</organism>
<dbReference type="SMART" id="SM00354">
    <property type="entry name" value="HTH_LACI"/>
    <property type="match status" value="1"/>
</dbReference>
<keyword evidence="3" id="KW-0804">Transcription</keyword>
<evidence type="ECO:0000313" key="6">
    <source>
        <dbReference type="Proteomes" id="UP000004688"/>
    </source>
</evidence>